<reference evidence="5 6" key="2">
    <citation type="journal article" date="2002" name="J. Virol.">
        <title>Complete genomic sequence of an Epstein-Barr virus-related herpesvirus naturally infecting a new world primate: a defining point in the evolution of oncogenic lymphocryptoviruses.</title>
        <authorList>
            <person name="Rivailler P."/>
            <person name="Cho Y.G."/>
            <person name="Wang F."/>
        </authorList>
    </citation>
    <scope>NUCLEOTIDE SEQUENCE [LARGE SCALE GENOMIC DNA]</scope>
    <source>
        <strain evidence="5 6">CJ0149</strain>
    </source>
</reference>
<evidence type="ECO:0000256" key="3">
    <source>
        <dbReference type="ARBA" id="ARBA00022844"/>
    </source>
</evidence>
<evidence type="ECO:0000256" key="1">
    <source>
        <dbReference type="ARBA" id="ARBA00022580"/>
    </source>
</evidence>
<dbReference type="OrthoDB" id="15205at10239"/>
<dbReference type="Pfam" id="PF01677">
    <property type="entry name" value="Herpes_UL7"/>
    <property type="match status" value="1"/>
</dbReference>
<keyword evidence="3" id="KW-0946">Virion</keyword>
<evidence type="ECO:0000313" key="5">
    <source>
        <dbReference type="EMBL" id="AAK38241.1"/>
    </source>
</evidence>
<keyword evidence="4" id="KW-1035">Host cytoplasm</keyword>
<evidence type="ECO:0000313" key="6">
    <source>
        <dbReference type="Proteomes" id="UP000202809"/>
    </source>
</evidence>
<dbReference type="InterPro" id="IPR002600">
    <property type="entry name" value="Herpes_UL7"/>
</dbReference>
<dbReference type="RefSeq" id="NP_733886.1">
    <property type="nucleotide sequence ID" value="NC_004367.1"/>
</dbReference>
<evidence type="ECO:0000256" key="2">
    <source>
        <dbReference type="ARBA" id="ARBA00022812"/>
    </source>
</evidence>
<proteinExistence type="inferred from homology"/>
<keyword evidence="2" id="KW-1040">Host Golgi apparatus</keyword>
<organism evidence="5 6">
    <name type="scientific">callitrichine gammaherpesvirus 3</name>
    <name type="common">Marmoset lymphocryptovirus</name>
    <dbReference type="NCBI Taxonomy" id="106331"/>
    <lineage>
        <taxon>Viruses</taxon>
        <taxon>Duplodnaviria</taxon>
        <taxon>Heunggongvirae</taxon>
        <taxon>Peploviricota</taxon>
        <taxon>Herviviricetes</taxon>
        <taxon>Herpesvirales</taxon>
        <taxon>Orthoherpesviridae</taxon>
        <taxon>Gammaherpesvirinae</taxon>
        <taxon>Lymphocryptovirus</taxon>
        <taxon>Lymphocryptovirus callitrichinegamma3</taxon>
    </lineage>
</organism>
<reference evidence="5 6" key="1">
    <citation type="journal article" date="2001" name="Proc. Natl. Acad. Sci. U.S.A.">
        <title>An Epstein-Barr-related herpesvirus from marmoset lymphomas.</title>
        <authorList>
            <person name="Cho Y."/>
            <person name="Ramer J."/>
            <person name="Rivailler P."/>
            <person name="Quink C."/>
            <person name="Garber R.L."/>
            <person name="Beier D.R."/>
            <person name="Wang F."/>
        </authorList>
    </citation>
    <scope>NUCLEOTIDE SEQUENCE [LARGE SCALE GENOMIC DNA]</scope>
    <source>
        <strain evidence="5 6">CJ0149</strain>
    </source>
</reference>
<keyword evidence="1" id="KW-0920">Virion tegument</keyword>
<accession>Q993H7</accession>
<dbReference type="KEGG" id="vg:955902"/>
<evidence type="ECO:0000256" key="4">
    <source>
        <dbReference type="ARBA" id="ARBA00023200"/>
    </source>
</evidence>
<dbReference type="HAMAP" id="MF_04038">
    <property type="entry name" value="HSV_CEP1"/>
    <property type="match status" value="1"/>
</dbReference>
<protein>
    <submittedName>
        <fullName evidence="5">ORF33</fullName>
    </submittedName>
</protein>
<dbReference type="Proteomes" id="UP000202809">
    <property type="component" value="Segment"/>
</dbReference>
<dbReference type="GeneID" id="955902"/>
<dbReference type="GO" id="GO:0044423">
    <property type="term" value="C:virion component"/>
    <property type="evidence" value="ECO:0007669"/>
    <property type="project" value="UniProtKB-KW"/>
</dbReference>
<sequence length="280" mass="32021">MANNGNLDGHTLPQVHTPNRTLDRVNAGITPRLMVEVSRHNGICVASNVPDFYDRSGLLNIQDLRAHVKARQISKQFCGYAFASILDSEDQVEHLNIFPHIFFERMVLYKPDNLNLLEMCALISIVENLRQPCVELCMSIRARLATLHAKTLNKDSLFLYIGGKTLLSTIVHYYELAHKDDPTWDQGLTMFRLHKELAKAPCEARDLLQSVYLTSTKMGRHTTSAKEYCSNMNKEDTESECTFNLFHQDSILTKHFQCQEVLKTLRSKCLYSKPVFTIIN</sequence>
<keyword evidence="6" id="KW-1185">Reference proteome</keyword>
<name>Q993H7_9GAMA</name>
<dbReference type="EMBL" id="AF319782">
    <property type="protein sequence ID" value="AAK38241.1"/>
    <property type="molecule type" value="Genomic_DNA"/>
</dbReference>